<dbReference type="Gene3D" id="3.30.470.20">
    <property type="entry name" value="ATP-grasp fold, B domain"/>
    <property type="match status" value="1"/>
</dbReference>
<dbReference type="GO" id="GO:0004363">
    <property type="term" value="F:glutathione synthase activity"/>
    <property type="evidence" value="ECO:0007669"/>
    <property type="project" value="InterPro"/>
</dbReference>
<protein>
    <submittedName>
        <fullName evidence="2">Glutathione synthetase</fullName>
    </submittedName>
</protein>
<gene>
    <name evidence="2" type="ORF">F9B74_01655</name>
</gene>
<dbReference type="Pfam" id="PF02955">
    <property type="entry name" value="GSH-S_ATP"/>
    <property type="match status" value="1"/>
</dbReference>
<dbReference type="PANTHER" id="PTHR39217">
    <property type="match status" value="1"/>
</dbReference>
<comment type="caution">
    <text evidence="2">The sequence shown here is derived from an EMBL/GenBank/DDBJ whole genome shotgun (WGS) entry which is preliminary data.</text>
</comment>
<dbReference type="EMBL" id="JAAGYR010000002">
    <property type="protein sequence ID" value="NEN75031.1"/>
    <property type="molecule type" value="Genomic_DNA"/>
</dbReference>
<dbReference type="Proteomes" id="UP000477651">
    <property type="component" value="Unassembled WGS sequence"/>
</dbReference>
<accession>A0A6L9Y3R6</accession>
<evidence type="ECO:0000313" key="2">
    <source>
        <dbReference type="EMBL" id="NEN75031.1"/>
    </source>
</evidence>
<proteinExistence type="predicted"/>
<reference evidence="2 3" key="1">
    <citation type="submission" date="2020-02" db="EMBL/GenBank/DDBJ databases">
        <title>Pelistega sp. NLN82 were isolated from wild rodents of the Hainan Island.</title>
        <authorList>
            <person name="Niu N."/>
            <person name="Zhou J."/>
        </authorList>
    </citation>
    <scope>NUCLEOTIDE SEQUENCE [LARGE SCALE GENOMIC DNA]</scope>
    <source>
        <strain evidence="2 3">NLN82</strain>
    </source>
</reference>
<dbReference type="AlphaFoldDB" id="A0A6L9Y3R6"/>
<feature type="domain" description="Prokaryotic glutathione synthetase ATP-binding" evidence="1">
    <location>
        <begin position="118"/>
        <end position="223"/>
    </location>
</feature>
<sequence>MLYISTCLTYPDAPISLLPLAKQLNQLGIDIVFTPWQQSPHNGKILPLAAWDYAKFYPEFLQWIEQHATQFINPAPLMRWNSHKSYLCDLQDWGVSVIPTQRYSSETLWQADLSVLGKEVVLKPAVGQSGHAVTKIKVGEPLPDLTVYGDDIIVQPFIAEVASNGETSLIFFKGEFSHAIRRQPAPNEWRANSQYKVEISVREVEDKIIQYAQSILHKLPQMPVYARVDGTIIGDTFLLNELELIEPALYLDKVDGAAERFAKIIKQQL</sequence>
<dbReference type="InterPro" id="IPR004218">
    <property type="entry name" value="GSHS_ATP-bd"/>
</dbReference>
<dbReference type="InterPro" id="IPR053191">
    <property type="entry name" value="DcsG_Biosynth_Enzyme"/>
</dbReference>
<dbReference type="GO" id="GO:0005524">
    <property type="term" value="F:ATP binding"/>
    <property type="evidence" value="ECO:0007669"/>
    <property type="project" value="InterPro"/>
</dbReference>
<evidence type="ECO:0000259" key="1">
    <source>
        <dbReference type="Pfam" id="PF02955"/>
    </source>
</evidence>
<dbReference type="SUPFAM" id="SSF56059">
    <property type="entry name" value="Glutathione synthetase ATP-binding domain-like"/>
    <property type="match status" value="1"/>
</dbReference>
<name>A0A6L9Y3R6_9BURK</name>
<dbReference type="PANTHER" id="PTHR39217:SF1">
    <property type="entry name" value="GLUTATHIONE SYNTHETASE"/>
    <property type="match status" value="1"/>
</dbReference>
<organism evidence="2 3">
    <name type="scientific">Pelistega ratti</name>
    <dbReference type="NCBI Taxonomy" id="2652177"/>
    <lineage>
        <taxon>Bacteria</taxon>
        <taxon>Pseudomonadati</taxon>
        <taxon>Pseudomonadota</taxon>
        <taxon>Betaproteobacteria</taxon>
        <taxon>Burkholderiales</taxon>
        <taxon>Alcaligenaceae</taxon>
        <taxon>Pelistega</taxon>
    </lineage>
</organism>
<keyword evidence="3" id="KW-1185">Reference proteome</keyword>
<evidence type="ECO:0000313" key="3">
    <source>
        <dbReference type="Proteomes" id="UP000477651"/>
    </source>
</evidence>